<feature type="domain" description="EF-hand" evidence="4">
    <location>
        <begin position="176"/>
        <end position="211"/>
    </location>
</feature>
<keyword evidence="7" id="KW-1185">Reference proteome</keyword>
<evidence type="ECO:0000256" key="2">
    <source>
        <dbReference type="SAM" id="MobiDB-lite"/>
    </source>
</evidence>
<evidence type="ECO:0000313" key="6">
    <source>
        <dbReference type="EnsemblProtists" id="EOD26249"/>
    </source>
</evidence>
<feature type="compositionally biased region" description="Polar residues" evidence="2">
    <location>
        <begin position="316"/>
        <end position="327"/>
    </location>
</feature>
<feature type="compositionally biased region" description="Polar residues" evidence="2">
    <location>
        <begin position="105"/>
        <end position="115"/>
    </location>
</feature>
<keyword evidence="1" id="KW-0732">Signal</keyword>
<reference evidence="7" key="1">
    <citation type="journal article" date="2013" name="Nature">
        <title>Pan genome of the phytoplankton Emiliania underpins its global distribution.</title>
        <authorList>
            <person name="Read B.A."/>
            <person name="Kegel J."/>
            <person name="Klute M.J."/>
            <person name="Kuo A."/>
            <person name="Lefebvre S.C."/>
            <person name="Maumus F."/>
            <person name="Mayer C."/>
            <person name="Miller J."/>
            <person name="Monier A."/>
            <person name="Salamov A."/>
            <person name="Young J."/>
            <person name="Aguilar M."/>
            <person name="Claverie J.M."/>
            <person name="Frickenhaus S."/>
            <person name="Gonzalez K."/>
            <person name="Herman E.K."/>
            <person name="Lin Y.C."/>
            <person name="Napier J."/>
            <person name="Ogata H."/>
            <person name="Sarno A.F."/>
            <person name="Shmutz J."/>
            <person name="Schroeder D."/>
            <person name="de Vargas C."/>
            <person name="Verret F."/>
            <person name="von Dassow P."/>
            <person name="Valentin K."/>
            <person name="Van de Peer Y."/>
            <person name="Wheeler G."/>
            <person name="Dacks J.B."/>
            <person name="Delwiche C.F."/>
            <person name="Dyhrman S.T."/>
            <person name="Glockner G."/>
            <person name="John U."/>
            <person name="Richards T."/>
            <person name="Worden A.Z."/>
            <person name="Zhang X."/>
            <person name="Grigoriev I.V."/>
            <person name="Allen A.E."/>
            <person name="Bidle K."/>
            <person name="Borodovsky M."/>
            <person name="Bowler C."/>
            <person name="Brownlee C."/>
            <person name="Cock J.M."/>
            <person name="Elias M."/>
            <person name="Gladyshev V.N."/>
            <person name="Groth M."/>
            <person name="Guda C."/>
            <person name="Hadaegh A."/>
            <person name="Iglesias-Rodriguez M.D."/>
            <person name="Jenkins J."/>
            <person name="Jones B.M."/>
            <person name="Lawson T."/>
            <person name="Leese F."/>
            <person name="Lindquist E."/>
            <person name="Lobanov A."/>
            <person name="Lomsadze A."/>
            <person name="Malik S.B."/>
            <person name="Marsh M.E."/>
            <person name="Mackinder L."/>
            <person name="Mock T."/>
            <person name="Mueller-Roeber B."/>
            <person name="Pagarete A."/>
            <person name="Parker M."/>
            <person name="Probert I."/>
            <person name="Quesneville H."/>
            <person name="Raines C."/>
            <person name="Rensing S.A."/>
            <person name="Riano-Pachon D.M."/>
            <person name="Richier S."/>
            <person name="Rokitta S."/>
            <person name="Shiraiwa Y."/>
            <person name="Soanes D.M."/>
            <person name="van der Giezen M."/>
            <person name="Wahlund T.M."/>
            <person name="Williams B."/>
            <person name="Wilson W."/>
            <person name="Wolfe G."/>
            <person name="Wurch L.L."/>
        </authorList>
    </citation>
    <scope>NUCLEOTIDE SEQUENCE</scope>
</reference>
<dbReference type="SUPFAM" id="SSF47473">
    <property type="entry name" value="EF-hand"/>
    <property type="match status" value="1"/>
</dbReference>
<evidence type="ECO:0000259" key="4">
    <source>
        <dbReference type="PROSITE" id="PS50222"/>
    </source>
</evidence>
<sequence length="400" mass="41744">MHDKRRTNEARSLSDMRRVALASAALAFCLPAQWVADASAAVACLTAATGRRLGASARLGVAIVASATRLDSTLSQELPHALARVMAHATRLNARLASRKCDPSAPSNDRPSPSATRPAPLIMLGPASDGPAVSVGLLVEAPERSRQRRLRWLGAAAALALHAGLLLVFYASGGSLSAPSLRQRFDAYDGDGDGRITTDDARQLLLDSDVCCPTPEAAAEAVAEMDSDVDGRTYARNVAVGHVEWGEFKLSLDRPVTVAKPATRAADSGGADERTDVPSAGEALAWGQCGGRRPTDTRPCADGALCIVRNERTNFSQCVPSNPQRDPSMNAPGDSAGGQAGSDEPPRRATPSGPLDIGGAPATYDDPDFAALGTTHGDPARFPRWLLLVMTAVVMPGDTA</sequence>
<evidence type="ECO:0000259" key="5">
    <source>
        <dbReference type="PROSITE" id="PS51164"/>
    </source>
</evidence>
<evidence type="ECO:0008006" key="8">
    <source>
        <dbReference type="Google" id="ProtNLM"/>
    </source>
</evidence>
<dbReference type="HOGENOM" id="CLU_689703_0_0_1"/>
<evidence type="ECO:0000256" key="1">
    <source>
        <dbReference type="ARBA" id="ARBA00022729"/>
    </source>
</evidence>
<keyword evidence="3" id="KW-1133">Transmembrane helix</keyword>
<dbReference type="InterPro" id="IPR002048">
    <property type="entry name" value="EF_hand_dom"/>
</dbReference>
<dbReference type="InterPro" id="IPR011992">
    <property type="entry name" value="EF-hand-dom_pair"/>
</dbReference>
<protein>
    <recommendedName>
        <fullName evidence="8">EF-hand domain-containing protein</fullName>
    </recommendedName>
</protein>
<dbReference type="AlphaFoldDB" id="A0A0D3JRW4"/>
<feature type="region of interest" description="Disordered" evidence="2">
    <location>
        <begin position="260"/>
        <end position="279"/>
    </location>
</feature>
<keyword evidence="3" id="KW-0472">Membrane</keyword>
<feature type="region of interest" description="Disordered" evidence="2">
    <location>
        <begin position="97"/>
        <end position="120"/>
    </location>
</feature>
<dbReference type="GO" id="GO:0005509">
    <property type="term" value="F:calcium ion binding"/>
    <property type="evidence" value="ECO:0007669"/>
    <property type="project" value="InterPro"/>
</dbReference>
<evidence type="ECO:0000256" key="3">
    <source>
        <dbReference type="SAM" id="Phobius"/>
    </source>
</evidence>
<accession>A0A0D3JRW4</accession>
<proteinExistence type="predicted"/>
<name>A0A0D3JRW4_EMIH1</name>
<dbReference type="Gene3D" id="1.10.238.10">
    <property type="entry name" value="EF-hand"/>
    <property type="match status" value="1"/>
</dbReference>
<evidence type="ECO:0000313" key="7">
    <source>
        <dbReference type="Proteomes" id="UP000013827"/>
    </source>
</evidence>
<dbReference type="GeneID" id="17271794"/>
<dbReference type="Proteomes" id="UP000013827">
    <property type="component" value="Unassembled WGS sequence"/>
</dbReference>
<dbReference type="InterPro" id="IPR000254">
    <property type="entry name" value="CBD"/>
</dbReference>
<dbReference type="PaxDb" id="2903-EOD26249"/>
<dbReference type="PROSITE" id="PS50222">
    <property type="entry name" value="EF_HAND_2"/>
    <property type="match status" value="1"/>
</dbReference>
<dbReference type="GO" id="GO:0030248">
    <property type="term" value="F:cellulose binding"/>
    <property type="evidence" value="ECO:0007669"/>
    <property type="project" value="InterPro"/>
</dbReference>
<feature type="region of interest" description="Disordered" evidence="2">
    <location>
        <begin position="316"/>
        <end position="378"/>
    </location>
</feature>
<dbReference type="GO" id="GO:0005576">
    <property type="term" value="C:extracellular region"/>
    <property type="evidence" value="ECO:0007669"/>
    <property type="project" value="InterPro"/>
</dbReference>
<organism evidence="6 7">
    <name type="scientific">Emiliania huxleyi (strain CCMP1516)</name>
    <dbReference type="NCBI Taxonomy" id="280463"/>
    <lineage>
        <taxon>Eukaryota</taxon>
        <taxon>Haptista</taxon>
        <taxon>Haptophyta</taxon>
        <taxon>Prymnesiophyceae</taxon>
        <taxon>Isochrysidales</taxon>
        <taxon>Noelaerhabdaceae</taxon>
        <taxon>Emiliania</taxon>
    </lineage>
</organism>
<keyword evidence="3" id="KW-0812">Transmembrane</keyword>
<dbReference type="SMART" id="SM00236">
    <property type="entry name" value="fCBD"/>
    <property type="match status" value="1"/>
</dbReference>
<feature type="transmembrane region" description="Helical" evidence="3">
    <location>
        <begin position="152"/>
        <end position="172"/>
    </location>
</feature>
<dbReference type="KEGG" id="ehx:EMIHUDRAFT_236834"/>
<dbReference type="GO" id="GO:0005975">
    <property type="term" value="P:carbohydrate metabolic process"/>
    <property type="evidence" value="ECO:0007669"/>
    <property type="project" value="InterPro"/>
</dbReference>
<dbReference type="PROSITE" id="PS51164">
    <property type="entry name" value="CBM1_2"/>
    <property type="match status" value="1"/>
</dbReference>
<dbReference type="EnsemblProtists" id="EOD26249">
    <property type="protein sequence ID" value="EOD26249"/>
    <property type="gene ID" value="EMIHUDRAFT_236834"/>
</dbReference>
<reference evidence="6" key="2">
    <citation type="submission" date="2024-10" db="UniProtKB">
        <authorList>
            <consortium name="EnsemblProtists"/>
        </authorList>
    </citation>
    <scope>IDENTIFICATION</scope>
</reference>
<dbReference type="RefSeq" id="XP_005778678.1">
    <property type="nucleotide sequence ID" value="XM_005778621.1"/>
</dbReference>
<feature type="domain" description="CBM1" evidence="5">
    <location>
        <begin position="281"/>
        <end position="319"/>
    </location>
</feature>